<accession>A0A0J9D3S4</accession>
<dbReference type="AlphaFoldDB" id="A0A0J9D3S4"/>
<gene>
    <name evidence="2" type="ORF">BV87_16190</name>
</gene>
<dbReference type="EMBL" id="CP020925">
    <property type="protein sequence ID" value="ATP19784.1"/>
    <property type="molecule type" value="Genomic_DNA"/>
</dbReference>
<dbReference type="Proteomes" id="UP000037029">
    <property type="component" value="Chromosome"/>
</dbReference>
<dbReference type="RefSeq" id="WP_048937227.1">
    <property type="nucleotide sequence ID" value="NZ_CP020925.1"/>
</dbReference>
<name>A0A0J9D3S4_SPHYA</name>
<feature type="compositionally biased region" description="Acidic residues" evidence="1">
    <location>
        <begin position="105"/>
        <end position="114"/>
    </location>
</feature>
<protein>
    <submittedName>
        <fullName evidence="2">Uncharacterized protein</fullName>
    </submittedName>
</protein>
<reference evidence="2 3" key="1">
    <citation type="submission" date="2017-04" db="EMBL/GenBank/DDBJ databases">
        <title>Characterization, genome and methylation analysis of a phthalic acid esters degrading strain Sphingobium yanoikuyae SHJ.</title>
        <authorList>
            <person name="Feng L."/>
        </authorList>
    </citation>
    <scope>NUCLEOTIDE SEQUENCE [LARGE SCALE GENOMIC DNA]</scope>
    <source>
        <strain evidence="2 3">SHJ</strain>
    </source>
</reference>
<feature type="region of interest" description="Disordered" evidence="1">
    <location>
        <begin position="62"/>
        <end position="114"/>
    </location>
</feature>
<sequence>MKQDQAEFRRPMPDNFAETFVQHGHDRIMEEIHRASWQTILRWISALPDEVRDARERHLLARWPNGRPGPNRRKNYVLGNRKGRSRAAPSALGAVPSQDWTAPEGLDEDLGGVE</sequence>
<evidence type="ECO:0000313" key="2">
    <source>
        <dbReference type="EMBL" id="ATP19784.1"/>
    </source>
</evidence>
<proteinExistence type="predicted"/>
<organism evidence="2 3">
    <name type="scientific">Sphingobium yanoikuyae</name>
    <name type="common">Sphingomonas yanoikuyae</name>
    <dbReference type="NCBI Taxonomy" id="13690"/>
    <lineage>
        <taxon>Bacteria</taxon>
        <taxon>Pseudomonadati</taxon>
        <taxon>Pseudomonadota</taxon>
        <taxon>Alphaproteobacteria</taxon>
        <taxon>Sphingomonadales</taxon>
        <taxon>Sphingomonadaceae</taxon>
        <taxon>Sphingobium</taxon>
    </lineage>
</organism>
<feature type="compositionally biased region" description="Basic residues" evidence="1">
    <location>
        <begin position="70"/>
        <end position="85"/>
    </location>
</feature>
<evidence type="ECO:0000256" key="1">
    <source>
        <dbReference type="SAM" id="MobiDB-lite"/>
    </source>
</evidence>
<evidence type="ECO:0000313" key="3">
    <source>
        <dbReference type="Proteomes" id="UP000037029"/>
    </source>
</evidence>